<evidence type="ECO:0000313" key="2">
    <source>
        <dbReference type="Proteomes" id="UP000789525"/>
    </source>
</evidence>
<dbReference type="Proteomes" id="UP000789525">
    <property type="component" value="Unassembled WGS sequence"/>
</dbReference>
<evidence type="ECO:0000313" key="1">
    <source>
        <dbReference type="EMBL" id="CAG8784703.1"/>
    </source>
</evidence>
<dbReference type="EMBL" id="CAJVPT010074854">
    <property type="protein sequence ID" value="CAG8784703.1"/>
    <property type="molecule type" value="Genomic_DNA"/>
</dbReference>
<keyword evidence="2" id="KW-1185">Reference proteome</keyword>
<feature type="non-terminal residue" evidence="1">
    <location>
        <position position="1"/>
    </location>
</feature>
<protein>
    <submittedName>
        <fullName evidence="1">2927_t:CDS:1</fullName>
    </submittedName>
</protein>
<proteinExistence type="predicted"/>
<sequence length="131" mass="14534">VVADPKAGSLLGPGLKEQPPTLFALLIGIDKYLNPQYRLQGAVKDAKEMEDYLSTSFPSAQIRSLHDEAATRKSIIREIDRLIQNPSIKRQDPILIFYAGHGGETTPPNGWTSHNGKVQMLMPQDYDEDST</sequence>
<gene>
    <name evidence="1" type="ORF">ACOLOM_LOCUS14491</name>
</gene>
<feature type="non-terminal residue" evidence="1">
    <location>
        <position position="131"/>
    </location>
</feature>
<accession>A0ACA9RA90</accession>
<comment type="caution">
    <text evidence="1">The sequence shown here is derived from an EMBL/GenBank/DDBJ whole genome shotgun (WGS) entry which is preliminary data.</text>
</comment>
<name>A0ACA9RA90_9GLOM</name>
<organism evidence="1 2">
    <name type="scientific">Acaulospora colombiana</name>
    <dbReference type="NCBI Taxonomy" id="27376"/>
    <lineage>
        <taxon>Eukaryota</taxon>
        <taxon>Fungi</taxon>
        <taxon>Fungi incertae sedis</taxon>
        <taxon>Mucoromycota</taxon>
        <taxon>Glomeromycotina</taxon>
        <taxon>Glomeromycetes</taxon>
        <taxon>Diversisporales</taxon>
        <taxon>Acaulosporaceae</taxon>
        <taxon>Acaulospora</taxon>
    </lineage>
</organism>
<reference evidence="1" key="1">
    <citation type="submission" date="2021-06" db="EMBL/GenBank/DDBJ databases">
        <authorList>
            <person name="Kallberg Y."/>
            <person name="Tangrot J."/>
            <person name="Rosling A."/>
        </authorList>
    </citation>
    <scope>NUCLEOTIDE SEQUENCE</scope>
    <source>
        <strain evidence="1">CL356</strain>
    </source>
</reference>